<protein>
    <recommendedName>
        <fullName evidence="5">Kinesin light chain</fullName>
    </recommendedName>
</protein>
<evidence type="ECO:0000256" key="2">
    <source>
        <dbReference type="ARBA" id="ARBA00022803"/>
    </source>
</evidence>
<comment type="caution">
    <text evidence="3">The sequence shown here is derived from an EMBL/GenBank/DDBJ whole genome shotgun (WGS) entry which is preliminary data.</text>
</comment>
<evidence type="ECO:0000256" key="1">
    <source>
        <dbReference type="ARBA" id="ARBA00022737"/>
    </source>
</evidence>
<dbReference type="EMBL" id="BLQM01000211">
    <property type="protein sequence ID" value="GMH75663.1"/>
    <property type="molecule type" value="Genomic_DNA"/>
</dbReference>
<evidence type="ECO:0000313" key="3">
    <source>
        <dbReference type="EMBL" id="GMH75663.1"/>
    </source>
</evidence>
<dbReference type="InterPro" id="IPR011990">
    <property type="entry name" value="TPR-like_helical_dom_sf"/>
</dbReference>
<keyword evidence="1" id="KW-0677">Repeat</keyword>
<dbReference type="Gene3D" id="1.25.40.10">
    <property type="entry name" value="Tetratricopeptide repeat domain"/>
    <property type="match status" value="1"/>
</dbReference>
<name>A0A9W7EEC4_9STRA</name>
<dbReference type="Proteomes" id="UP001162640">
    <property type="component" value="Unassembled WGS sequence"/>
</dbReference>
<gene>
    <name evidence="3" type="ORF">TL16_g06832</name>
</gene>
<accession>A0A9W7EEC4</accession>
<dbReference type="PANTHER" id="PTHR45641:SF19">
    <property type="entry name" value="NEPHROCYSTIN-3"/>
    <property type="match status" value="1"/>
</dbReference>
<keyword evidence="2" id="KW-0802">TPR repeat</keyword>
<dbReference type="AlphaFoldDB" id="A0A9W7EEC4"/>
<dbReference type="Pfam" id="PF13424">
    <property type="entry name" value="TPR_12"/>
    <property type="match status" value="1"/>
</dbReference>
<evidence type="ECO:0008006" key="5">
    <source>
        <dbReference type="Google" id="ProtNLM"/>
    </source>
</evidence>
<sequence>MLDSVKTFVKSLHPSNLHGLKNVLGLVAVREKAVDIDEREMKGGLMKKFASFQRTVGDPIQDAPHTITLSELYKQAKSIQPTFKSLVKKISKKAGITPNLKPKINGSKLKRNDHTNKSYKSLTLPPLKNIARMLETLNNYSVLGNAAFDQNQYLLALTHFGHAKDGFEGHFGIDDEKTLAMAGSIAMCHHVLGRFDCAIEMFKYVLGKQESLVGRDDENVLATVNNLAVAHEEKGEYVEARVLREWCLESRKKALGNEHPLTVKALSCLAQVAQLSKNYTLARDMFKQSLKKMGNYNDAVLFYERGIEGLKMKFGKDHQVVLRNAKNFRTCLRNMGHEGVCRMGELEEEFPDLDIKWHRCNCCDFKAKEKEKLSRHLVKDFSWARCDHCEYKTKTQAGLKKHKDRRHK</sequence>
<reference evidence="4" key="1">
    <citation type="journal article" date="2023" name="Commun. Biol.">
        <title>Genome analysis of Parmales, the sister group of diatoms, reveals the evolutionary specialization of diatoms from phago-mixotrophs to photoautotrophs.</title>
        <authorList>
            <person name="Ban H."/>
            <person name="Sato S."/>
            <person name="Yoshikawa S."/>
            <person name="Yamada K."/>
            <person name="Nakamura Y."/>
            <person name="Ichinomiya M."/>
            <person name="Sato N."/>
            <person name="Blanc-Mathieu R."/>
            <person name="Endo H."/>
            <person name="Kuwata A."/>
            <person name="Ogata H."/>
        </authorList>
    </citation>
    <scope>NUCLEOTIDE SEQUENCE [LARGE SCALE GENOMIC DNA]</scope>
</reference>
<dbReference type="PANTHER" id="PTHR45641">
    <property type="entry name" value="TETRATRICOPEPTIDE REPEAT PROTEIN (AFU_ORTHOLOGUE AFUA_6G03870)"/>
    <property type="match status" value="1"/>
</dbReference>
<evidence type="ECO:0000313" key="4">
    <source>
        <dbReference type="Proteomes" id="UP001162640"/>
    </source>
</evidence>
<dbReference type="SUPFAM" id="SSF48452">
    <property type="entry name" value="TPR-like"/>
    <property type="match status" value="1"/>
</dbReference>
<organism evidence="3 4">
    <name type="scientific">Triparma laevis f. inornata</name>
    <dbReference type="NCBI Taxonomy" id="1714386"/>
    <lineage>
        <taxon>Eukaryota</taxon>
        <taxon>Sar</taxon>
        <taxon>Stramenopiles</taxon>
        <taxon>Ochrophyta</taxon>
        <taxon>Bolidophyceae</taxon>
        <taxon>Parmales</taxon>
        <taxon>Triparmaceae</taxon>
        <taxon>Triparma</taxon>
    </lineage>
</organism>
<proteinExistence type="predicted"/>